<reference evidence="1 2" key="1">
    <citation type="submission" date="2020-08" db="EMBL/GenBank/DDBJ databases">
        <authorList>
            <person name="Newling K."/>
            <person name="Davey J."/>
            <person name="Forrester S."/>
        </authorList>
    </citation>
    <scope>NUCLEOTIDE SEQUENCE [LARGE SCALE GENOMIC DNA]</scope>
    <source>
        <strain evidence="2">Crithidia deanei Carvalho (ATCC PRA-265)</strain>
    </source>
</reference>
<organism evidence="1 2">
    <name type="scientific">Angomonas deanei</name>
    <dbReference type="NCBI Taxonomy" id="59799"/>
    <lineage>
        <taxon>Eukaryota</taxon>
        <taxon>Discoba</taxon>
        <taxon>Euglenozoa</taxon>
        <taxon>Kinetoplastea</taxon>
        <taxon>Metakinetoplastina</taxon>
        <taxon>Trypanosomatida</taxon>
        <taxon>Trypanosomatidae</taxon>
        <taxon>Strigomonadinae</taxon>
        <taxon>Angomonas</taxon>
    </lineage>
</organism>
<gene>
    <name evidence="1" type="ORF">ADEAN_000747300</name>
</gene>
<dbReference type="OrthoDB" id="277011at2759"/>
<dbReference type="EMBL" id="LR877159">
    <property type="protein sequence ID" value="CAD2219959.1"/>
    <property type="molecule type" value="Genomic_DNA"/>
</dbReference>
<dbReference type="Proteomes" id="UP000515908">
    <property type="component" value="Chromosome 15"/>
</dbReference>
<evidence type="ECO:0000313" key="2">
    <source>
        <dbReference type="Proteomes" id="UP000515908"/>
    </source>
</evidence>
<sequence>MIESLLKNSTEGKTVSEGLEKLVSEGHLCRTVNLQLPDAWRCLPLSEIAPLKLPPCGEFVRCNTTPPSRSIMKYWSY</sequence>
<proteinExistence type="predicted"/>
<dbReference type="VEuPathDB" id="TriTrypDB:ADEAN_000747300"/>
<accession>A0A7G2CKN2</accession>
<dbReference type="AlphaFoldDB" id="A0A7G2CKN2"/>
<protein>
    <submittedName>
        <fullName evidence="1">Uncharacterized protein</fullName>
    </submittedName>
</protein>
<name>A0A7G2CKN2_9TRYP</name>
<keyword evidence="2" id="KW-1185">Reference proteome</keyword>
<evidence type="ECO:0000313" key="1">
    <source>
        <dbReference type="EMBL" id="CAD2219959.1"/>
    </source>
</evidence>